<dbReference type="Proteomes" id="UP001269144">
    <property type="component" value="Unassembled WGS sequence"/>
</dbReference>
<keyword evidence="1" id="KW-0966">Cell projection</keyword>
<comment type="caution">
    <text evidence="1">The sequence shown here is derived from an EMBL/GenBank/DDBJ whole genome shotgun (WGS) entry which is preliminary data.</text>
</comment>
<keyword evidence="2" id="KW-1185">Reference proteome</keyword>
<keyword evidence="1" id="KW-0969">Cilium</keyword>
<evidence type="ECO:0000313" key="2">
    <source>
        <dbReference type="Proteomes" id="UP001269144"/>
    </source>
</evidence>
<evidence type="ECO:0000313" key="1">
    <source>
        <dbReference type="EMBL" id="MDS9466892.1"/>
    </source>
</evidence>
<accession>A0ABU2HQ57</accession>
<dbReference type="SUPFAM" id="SSF64518">
    <property type="entry name" value="Phase 1 flagellin"/>
    <property type="match status" value="1"/>
</dbReference>
<dbReference type="EMBL" id="JAVQLW010000001">
    <property type="protein sequence ID" value="MDS9466892.1"/>
    <property type="molecule type" value="Genomic_DNA"/>
</dbReference>
<dbReference type="RefSeq" id="WP_311159083.1">
    <property type="nucleotide sequence ID" value="NZ_JAVQLW010000001.1"/>
</dbReference>
<name>A0ABU2HQ57_9RHOB</name>
<sequence length="336" mass="34758">MTNFNSVGDLARSHQLRLSQSAMKSKLAELSGEVTSGIKSDIPAALGGDMVRISQVESRLGMLSVLGQNLAQAETFLSGLQTSLTSMHTLVSGTIPTLLSDSLLSSDTALQVQLKKGPEDLRSVLQMLNQSVAGRHIFSGSGSTGLAVVQYDTLMAQVGTAVSGLTDPDQIVAGIDAYFDAAPGSGGFADLGYLGGAAASDIPIGPGQKVSVGITANSAELSEMLKGLAILAYAAENPQLGTSVARKLTKDAASRLATGELDLISAQGSIGMQEERLARVRVANQAEVSALTIARNGMISADPFESASALEELATNVEALYALTARLSKLNLTDYL</sequence>
<gene>
    <name evidence="1" type="ORF">RGQ15_04785</name>
</gene>
<proteinExistence type="predicted"/>
<reference evidence="2" key="1">
    <citation type="submission" date="2023-07" db="EMBL/GenBank/DDBJ databases">
        <title>Paracoccus sp. MBLB3053 whole genome sequence.</title>
        <authorList>
            <person name="Hwang C.Y."/>
            <person name="Cho E.-S."/>
            <person name="Seo M.-J."/>
        </authorList>
    </citation>
    <scope>NUCLEOTIDE SEQUENCE [LARGE SCALE GENOMIC DNA]</scope>
    <source>
        <strain evidence="2">MBLB3053</strain>
    </source>
</reference>
<organism evidence="1 2">
    <name type="scientific">Paracoccus aurantius</name>
    <dbReference type="NCBI Taxonomy" id="3073814"/>
    <lineage>
        <taxon>Bacteria</taxon>
        <taxon>Pseudomonadati</taxon>
        <taxon>Pseudomonadota</taxon>
        <taxon>Alphaproteobacteria</taxon>
        <taxon>Rhodobacterales</taxon>
        <taxon>Paracoccaceae</taxon>
        <taxon>Paracoccus</taxon>
    </lineage>
</organism>
<keyword evidence="1" id="KW-0282">Flagellum</keyword>
<protein>
    <submittedName>
        <fullName evidence="1">Flagellar hook protein</fullName>
    </submittedName>
</protein>